<keyword evidence="4 6" id="KW-0472">Membrane</keyword>
<feature type="chain" id="PRO_5034368304" description="UPAR/Ly6 domain-containing protein" evidence="7">
    <location>
        <begin position="21"/>
        <end position="126"/>
    </location>
</feature>
<evidence type="ECO:0000256" key="1">
    <source>
        <dbReference type="ARBA" id="ARBA00004236"/>
    </source>
</evidence>
<protein>
    <recommendedName>
        <fullName evidence="8">UPAR/Ly6 domain-containing protein</fullName>
    </recommendedName>
</protein>
<proteinExistence type="predicted"/>
<evidence type="ECO:0000256" key="2">
    <source>
        <dbReference type="ARBA" id="ARBA00022475"/>
    </source>
</evidence>
<evidence type="ECO:0000313" key="9">
    <source>
        <dbReference type="Ensembl" id="ENSPCEP00000004945.1"/>
    </source>
</evidence>
<evidence type="ECO:0000256" key="5">
    <source>
        <dbReference type="ARBA" id="ARBA00023180"/>
    </source>
</evidence>
<dbReference type="PANTHER" id="PTHR16983:SF30">
    <property type="entry name" value="LYMPHOCYTE ANTIGEN 6 COMPLEX, LOCUS E-RELATED"/>
    <property type="match status" value="1"/>
</dbReference>
<dbReference type="Proteomes" id="UP000694393">
    <property type="component" value="Unplaced"/>
</dbReference>
<evidence type="ECO:0000313" key="10">
    <source>
        <dbReference type="Proteomes" id="UP000694393"/>
    </source>
</evidence>
<evidence type="ECO:0000256" key="6">
    <source>
        <dbReference type="SAM" id="Phobius"/>
    </source>
</evidence>
<evidence type="ECO:0000256" key="7">
    <source>
        <dbReference type="SAM" id="SignalP"/>
    </source>
</evidence>
<keyword evidence="6" id="KW-1133">Transmembrane helix</keyword>
<feature type="transmembrane region" description="Helical" evidence="6">
    <location>
        <begin position="105"/>
        <end position="124"/>
    </location>
</feature>
<dbReference type="FunFam" id="2.10.60.10:FF:000003">
    <property type="entry name" value="lymphocyte antigen 6E isoform X1"/>
    <property type="match status" value="1"/>
</dbReference>
<dbReference type="Ensembl" id="ENSPCET00000005116.1">
    <property type="protein sequence ID" value="ENSPCEP00000004945.1"/>
    <property type="gene ID" value="ENSPCEG00000004016.1"/>
</dbReference>
<dbReference type="CDD" id="cd23543">
    <property type="entry name" value="TFP_LU_ECD_Ly6E"/>
    <property type="match status" value="1"/>
</dbReference>
<dbReference type="Pfam" id="PF00087">
    <property type="entry name" value="Toxin_TOLIP"/>
    <property type="match status" value="1"/>
</dbReference>
<evidence type="ECO:0000256" key="4">
    <source>
        <dbReference type="ARBA" id="ARBA00023136"/>
    </source>
</evidence>
<evidence type="ECO:0000259" key="8">
    <source>
        <dbReference type="SMART" id="SM00134"/>
    </source>
</evidence>
<dbReference type="Gene3D" id="2.10.60.10">
    <property type="entry name" value="CD59"/>
    <property type="match status" value="1"/>
</dbReference>
<dbReference type="InterPro" id="IPR016054">
    <property type="entry name" value="LY6_UPA_recep-like"/>
</dbReference>
<reference evidence="9" key="1">
    <citation type="submission" date="2025-08" db="UniProtKB">
        <authorList>
            <consortium name="Ensembl"/>
        </authorList>
    </citation>
    <scope>IDENTIFICATION</scope>
</reference>
<keyword evidence="6" id="KW-0812">Transmembrane</keyword>
<reference evidence="9" key="2">
    <citation type="submission" date="2025-09" db="UniProtKB">
        <authorList>
            <consortium name="Ensembl"/>
        </authorList>
    </citation>
    <scope>IDENTIFICATION</scope>
</reference>
<comment type="subcellular location">
    <subcellularLocation>
        <location evidence="1">Cell membrane</location>
    </subcellularLocation>
</comment>
<dbReference type="InterPro" id="IPR035076">
    <property type="entry name" value="Toxin/TOLIP"/>
</dbReference>
<feature type="signal peptide" evidence="7">
    <location>
        <begin position="1"/>
        <end position="20"/>
    </location>
</feature>
<dbReference type="GO" id="GO:0030154">
    <property type="term" value="P:cell differentiation"/>
    <property type="evidence" value="ECO:0007669"/>
    <property type="project" value="UniProtKB-ARBA"/>
</dbReference>
<dbReference type="PANTHER" id="PTHR16983">
    <property type="entry name" value="UPAR/LY6 DOMAIN-CONTAINING PROTEIN"/>
    <property type="match status" value="1"/>
</dbReference>
<feature type="domain" description="UPAR/Ly6" evidence="8">
    <location>
        <begin position="21"/>
        <end position="110"/>
    </location>
</feature>
<dbReference type="SMART" id="SM00134">
    <property type="entry name" value="LU"/>
    <property type="match status" value="1"/>
</dbReference>
<dbReference type="InterPro" id="IPR051110">
    <property type="entry name" value="Ly-6/neurotoxin-like_GPI-ap"/>
</dbReference>
<dbReference type="AlphaFoldDB" id="A0A8C8RGV6"/>
<name>A0A8C8RGV6_9SAUR</name>
<sequence>MKTFLLASLVALLCLQPAQSLMCFTCNDASSNWACMTPATCPDDANYCVTTYFGASLGQSSGQSISKGCSSVCPSAGINIGIAAASVSCCSSSLCNISGASSVRVSYSVMAIAILTSFICIFRARL</sequence>
<dbReference type="GO" id="GO:0030550">
    <property type="term" value="F:acetylcholine receptor inhibitor activity"/>
    <property type="evidence" value="ECO:0007669"/>
    <property type="project" value="TreeGrafter"/>
</dbReference>
<keyword evidence="10" id="KW-1185">Reference proteome</keyword>
<organism evidence="9 10">
    <name type="scientific">Pelusios castaneus</name>
    <name type="common">West African mud turtle</name>
    <dbReference type="NCBI Taxonomy" id="367368"/>
    <lineage>
        <taxon>Eukaryota</taxon>
        <taxon>Metazoa</taxon>
        <taxon>Chordata</taxon>
        <taxon>Craniata</taxon>
        <taxon>Vertebrata</taxon>
        <taxon>Euteleostomi</taxon>
        <taxon>Archelosauria</taxon>
        <taxon>Testudinata</taxon>
        <taxon>Testudines</taxon>
        <taxon>Pleurodira</taxon>
        <taxon>Pelomedusidae</taxon>
        <taxon>Pelusios</taxon>
    </lineage>
</organism>
<evidence type="ECO:0000256" key="3">
    <source>
        <dbReference type="ARBA" id="ARBA00022729"/>
    </source>
</evidence>
<keyword evidence="5" id="KW-0325">Glycoprotein</keyword>
<dbReference type="InterPro" id="IPR045860">
    <property type="entry name" value="Snake_toxin-like_sf"/>
</dbReference>
<keyword evidence="3 7" id="KW-0732">Signal</keyword>
<accession>A0A8C8RGV6</accession>
<keyword evidence="2" id="KW-1003">Cell membrane</keyword>
<dbReference type="GO" id="GO:0005886">
    <property type="term" value="C:plasma membrane"/>
    <property type="evidence" value="ECO:0007669"/>
    <property type="project" value="UniProtKB-SubCell"/>
</dbReference>
<dbReference type="SUPFAM" id="SSF57302">
    <property type="entry name" value="Snake toxin-like"/>
    <property type="match status" value="1"/>
</dbReference>